<accession>A0A2G2YJI2</accession>
<evidence type="ECO:0000313" key="1">
    <source>
        <dbReference type="EMBL" id="PHT69751.1"/>
    </source>
</evidence>
<dbReference type="EMBL" id="AYRZ02000010">
    <property type="protein sequence ID" value="PHT69751.1"/>
    <property type="molecule type" value="Genomic_DNA"/>
</dbReference>
<comment type="caution">
    <text evidence="1">The sequence shown here is derived from an EMBL/GenBank/DDBJ whole genome shotgun (WGS) entry which is preliminary data.</text>
</comment>
<sequence length="274" mass="30677">MFRSILYSEDVRDECPRHRIRKELILAKVNDLGLSKNNSEKLLREGTRSGNEQLEVVQSAGDGQKDQVSMVVASPGERVDEEQAIMVDTSTIIQALIALTVLEYSRQREHQSKNVIGTGFKLDYEQHGYSRKQQTYSRIDQYVEKGAKIAQSWVDLVDGEDGQVTSPPMHNKLSSTTPIFVPRSTKSVTSGHKNVIANKNESNLVGSKFSPTTVDLSKDVLDKEADDIDLGEDSFGEDEEDNILDIYFVIVARAGDVSPRHQRSGRNKNKKNTH</sequence>
<reference evidence="1 2" key="1">
    <citation type="journal article" date="2014" name="Nat. Genet.">
        <title>Genome sequence of the hot pepper provides insights into the evolution of pungency in Capsicum species.</title>
        <authorList>
            <person name="Kim S."/>
            <person name="Park M."/>
            <person name="Yeom S.I."/>
            <person name="Kim Y.M."/>
            <person name="Lee J.M."/>
            <person name="Lee H.A."/>
            <person name="Seo E."/>
            <person name="Choi J."/>
            <person name="Cheong K."/>
            <person name="Kim K.T."/>
            <person name="Jung K."/>
            <person name="Lee G.W."/>
            <person name="Oh S.K."/>
            <person name="Bae C."/>
            <person name="Kim S.B."/>
            <person name="Lee H.Y."/>
            <person name="Kim S.Y."/>
            <person name="Kim M.S."/>
            <person name="Kang B.C."/>
            <person name="Jo Y.D."/>
            <person name="Yang H.B."/>
            <person name="Jeong H.J."/>
            <person name="Kang W.H."/>
            <person name="Kwon J.K."/>
            <person name="Shin C."/>
            <person name="Lim J.Y."/>
            <person name="Park J.H."/>
            <person name="Huh J.H."/>
            <person name="Kim J.S."/>
            <person name="Kim B.D."/>
            <person name="Cohen O."/>
            <person name="Paran I."/>
            <person name="Suh M.C."/>
            <person name="Lee S.B."/>
            <person name="Kim Y.K."/>
            <person name="Shin Y."/>
            <person name="Noh S.J."/>
            <person name="Park J."/>
            <person name="Seo Y.S."/>
            <person name="Kwon S.Y."/>
            <person name="Kim H.A."/>
            <person name="Park J.M."/>
            <person name="Kim H.J."/>
            <person name="Choi S.B."/>
            <person name="Bosland P.W."/>
            <person name="Reeves G."/>
            <person name="Jo S.H."/>
            <person name="Lee B.W."/>
            <person name="Cho H.T."/>
            <person name="Choi H.S."/>
            <person name="Lee M.S."/>
            <person name="Yu Y."/>
            <person name="Do Choi Y."/>
            <person name="Park B.S."/>
            <person name="van Deynze A."/>
            <person name="Ashrafi H."/>
            <person name="Hill T."/>
            <person name="Kim W.T."/>
            <person name="Pai H.S."/>
            <person name="Ahn H.K."/>
            <person name="Yeam I."/>
            <person name="Giovannoni J.J."/>
            <person name="Rose J.K."/>
            <person name="Sorensen I."/>
            <person name="Lee S.J."/>
            <person name="Kim R.W."/>
            <person name="Choi I.Y."/>
            <person name="Choi B.S."/>
            <person name="Lim J.S."/>
            <person name="Lee Y.H."/>
            <person name="Choi D."/>
        </authorList>
    </citation>
    <scope>NUCLEOTIDE SEQUENCE [LARGE SCALE GENOMIC DNA]</scope>
    <source>
        <strain evidence="2">cv. CM334</strain>
    </source>
</reference>
<proteinExistence type="predicted"/>
<dbReference type="Proteomes" id="UP000222542">
    <property type="component" value="Unassembled WGS sequence"/>
</dbReference>
<reference evidence="1 2" key="2">
    <citation type="journal article" date="2017" name="Genome Biol.">
        <title>New reference genome sequences of hot pepper reveal the massive evolution of plant disease-resistance genes by retroduplication.</title>
        <authorList>
            <person name="Kim S."/>
            <person name="Park J."/>
            <person name="Yeom S.I."/>
            <person name="Kim Y.M."/>
            <person name="Seo E."/>
            <person name="Kim K.T."/>
            <person name="Kim M.S."/>
            <person name="Lee J.M."/>
            <person name="Cheong K."/>
            <person name="Shin H.S."/>
            <person name="Kim S.B."/>
            <person name="Han K."/>
            <person name="Lee J."/>
            <person name="Park M."/>
            <person name="Lee H.A."/>
            <person name="Lee H.Y."/>
            <person name="Lee Y."/>
            <person name="Oh S."/>
            <person name="Lee J.H."/>
            <person name="Choi E."/>
            <person name="Choi E."/>
            <person name="Lee S.E."/>
            <person name="Jeon J."/>
            <person name="Kim H."/>
            <person name="Choi G."/>
            <person name="Song H."/>
            <person name="Lee J."/>
            <person name="Lee S.C."/>
            <person name="Kwon J.K."/>
            <person name="Lee H.Y."/>
            <person name="Koo N."/>
            <person name="Hong Y."/>
            <person name="Kim R.W."/>
            <person name="Kang W.H."/>
            <person name="Huh J.H."/>
            <person name="Kang B.C."/>
            <person name="Yang T.J."/>
            <person name="Lee Y.H."/>
            <person name="Bennetzen J.L."/>
            <person name="Choi D."/>
        </authorList>
    </citation>
    <scope>NUCLEOTIDE SEQUENCE [LARGE SCALE GENOMIC DNA]</scope>
    <source>
        <strain evidence="2">cv. CM334</strain>
    </source>
</reference>
<keyword evidence="2" id="KW-1185">Reference proteome</keyword>
<protein>
    <submittedName>
        <fullName evidence="1">Uncharacterized protein</fullName>
    </submittedName>
</protein>
<dbReference type="Gramene" id="PHT69751">
    <property type="protein sequence ID" value="PHT69751"/>
    <property type="gene ID" value="T459_24855"/>
</dbReference>
<gene>
    <name evidence="1" type="ORF">T459_24855</name>
</gene>
<name>A0A2G2YJI2_CAPAN</name>
<dbReference type="AlphaFoldDB" id="A0A2G2YJI2"/>
<evidence type="ECO:0000313" key="2">
    <source>
        <dbReference type="Proteomes" id="UP000222542"/>
    </source>
</evidence>
<organism evidence="1 2">
    <name type="scientific">Capsicum annuum</name>
    <name type="common">Capsicum pepper</name>
    <dbReference type="NCBI Taxonomy" id="4072"/>
    <lineage>
        <taxon>Eukaryota</taxon>
        <taxon>Viridiplantae</taxon>
        <taxon>Streptophyta</taxon>
        <taxon>Embryophyta</taxon>
        <taxon>Tracheophyta</taxon>
        <taxon>Spermatophyta</taxon>
        <taxon>Magnoliopsida</taxon>
        <taxon>eudicotyledons</taxon>
        <taxon>Gunneridae</taxon>
        <taxon>Pentapetalae</taxon>
        <taxon>asterids</taxon>
        <taxon>lamiids</taxon>
        <taxon>Solanales</taxon>
        <taxon>Solanaceae</taxon>
        <taxon>Solanoideae</taxon>
        <taxon>Capsiceae</taxon>
        <taxon>Capsicum</taxon>
    </lineage>
</organism>